<sequence>MVPWLREVGVAERRLVRTSCDERSGWSSRPRHLRVLYFPYRRLWIMEYSCMAMQMQAHTQAALQAQLEAQKILPCFPLPAISVSILLSSSPPSLFPSLASMMPPKHTPLRGAQARATARAAAVKAPPTERRSKRCHDPAEQPDVSSPSPTASKRGRMPSSSRRSSHRQSSHPRRKILSTSPEPSDESSSSSSGSSQPSETTPCKLASEGKSILKPRAVDLVDADLATTFPEVFQFFNFQKWLPFISEF</sequence>
<evidence type="ECO:0000256" key="1">
    <source>
        <dbReference type="SAM" id="MobiDB-lite"/>
    </source>
</evidence>
<dbReference type="EMBL" id="NMUH01000042">
    <property type="protein sequence ID" value="MQL69599.1"/>
    <property type="molecule type" value="Genomic_DNA"/>
</dbReference>
<organism evidence="2 3">
    <name type="scientific">Colocasia esculenta</name>
    <name type="common">Wild taro</name>
    <name type="synonym">Arum esculentum</name>
    <dbReference type="NCBI Taxonomy" id="4460"/>
    <lineage>
        <taxon>Eukaryota</taxon>
        <taxon>Viridiplantae</taxon>
        <taxon>Streptophyta</taxon>
        <taxon>Embryophyta</taxon>
        <taxon>Tracheophyta</taxon>
        <taxon>Spermatophyta</taxon>
        <taxon>Magnoliopsida</taxon>
        <taxon>Liliopsida</taxon>
        <taxon>Araceae</taxon>
        <taxon>Aroideae</taxon>
        <taxon>Colocasieae</taxon>
        <taxon>Colocasia</taxon>
    </lineage>
</organism>
<comment type="caution">
    <text evidence="2">The sequence shown here is derived from an EMBL/GenBank/DDBJ whole genome shotgun (WGS) entry which is preliminary data.</text>
</comment>
<reference evidence="2" key="1">
    <citation type="submission" date="2017-07" db="EMBL/GenBank/DDBJ databases">
        <title>Taro Niue Genome Assembly and Annotation.</title>
        <authorList>
            <person name="Atibalentja N."/>
            <person name="Keating K."/>
            <person name="Fields C.J."/>
        </authorList>
    </citation>
    <scope>NUCLEOTIDE SEQUENCE</scope>
    <source>
        <strain evidence="2">Niue_2</strain>
        <tissue evidence="2">Leaf</tissue>
    </source>
</reference>
<feature type="compositionally biased region" description="Low complexity" evidence="1">
    <location>
        <begin position="105"/>
        <end position="125"/>
    </location>
</feature>
<feature type="compositionally biased region" description="Low complexity" evidence="1">
    <location>
        <begin position="178"/>
        <end position="202"/>
    </location>
</feature>
<accession>A0A843TM34</accession>
<protein>
    <submittedName>
        <fullName evidence="2">Uncharacterized protein</fullName>
    </submittedName>
</protein>
<dbReference type="AlphaFoldDB" id="A0A843TM34"/>
<gene>
    <name evidence="2" type="ORF">Taro_001909</name>
</gene>
<keyword evidence="3" id="KW-1185">Reference proteome</keyword>
<name>A0A843TM34_COLES</name>
<feature type="region of interest" description="Disordered" evidence="1">
    <location>
        <begin position="105"/>
        <end position="212"/>
    </location>
</feature>
<dbReference type="Proteomes" id="UP000652761">
    <property type="component" value="Unassembled WGS sequence"/>
</dbReference>
<proteinExistence type="predicted"/>
<feature type="compositionally biased region" description="Basic and acidic residues" evidence="1">
    <location>
        <begin position="127"/>
        <end position="139"/>
    </location>
</feature>
<evidence type="ECO:0000313" key="3">
    <source>
        <dbReference type="Proteomes" id="UP000652761"/>
    </source>
</evidence>
<feature type="compositionally biased region" description="Basic residues" evidence="1">
    <location>
        <begin position="163"/>
        <end position="176"/>
    </location>
</feature>
<evidence type="ECO:0000313" key="2">
    <source>
        <dbReference type="EMBL" id="MQL69599.1"/>
    </source>
</evidence>